<accession>A0AA38GMK8</accession>
<organism evidence="1 2">
    <name type="scientific">Taxus chinensis</name>
    <name type="common">Chinese yew</name>
    <name type="synonym">Taxus wallichiana var. chinensis</name>
    <dbReference type="NCBI Taxonomy" id="29808"/>
    <lineage>
        <taxon>Eukaryota</taxon>
        <taxon>Viridiplantae</taxon>
        <taxon>Streptophyta</taxon>
        <taxon>Embryophyta</taxon>
        <taxon>Tracheophyta</taxon>
        <taxon>Spermatophyta</taxon>
        <taxon>Pinopsida</taxon>
        <taxon>Pinidae</taxon>
        <taxon>Conifers II</taxon>
        <taxon>Cupressales</taxon>
        <taxon>Taxaceae</taxon>
        <taxon>Taxus</taxon>
    </lineage>
</organism>
<feature type="non-terminal residue" evidence="1">
    <location>
        <position position="63"/>
    </location>
</feature>
<dbReference type="EMBL" id="JAHRHJ020000002">
    <property type="protein sequence ID" value="KAH9325124.1"/>
    <property type="molecule type" value="Genomic_DNA"/>
</dbReference>
<dbReference type="Proteomes" id="UP000824469">
    <property type="component" value="Unassembled WGS sequence"/>
</dbReference>
<evidence type="ECO:0000313" key="2">
    <source>
        <dbReference type="Proteomes" id="UP000824469"/>
    </source>
</evidence>
<dbReference type="AlphaFoldDB" id="A0AA38GMK8"/>
<proteinExistence type="predicted"/>
<evidence type="ECO:0000313" key="1">
    <source>
        <dbReference type="EMBL" id="KAH9325124.1"/>
    </source>
</evidence>
<reference evidence="1 2" key="1">
    <citation type="journal article" date="2021" name="Nat. Plants">
        <title>The Taxus genome provides insights into paclitaxel biosynthesis.</title>
        <authorList>
            <person name="Xiong X."/>
            <person name="Gou J."/>
            <person name="Liao Q."/>
            <person name="Li Y."/>
            <person name="Zhou Q."/>
            <person name="Bi G."/>
            <person name="Li C."/>
            <person name="Du R."/>
            <person name="Wang X."/>
            <person name="Sun T."/>
            <person name="Guo L."/>
            <person name="Liang H."/>
            <person name="Lu P."/>
            <person name="Wu Y."/>
            <person name="Zhang Z."/>
            <person name="Ro D.K."/>
            <person name="Shang Y."/>
            <person name="Huang S."/>
            <person name="Yan J."/>
        </authorList>
    </citation>
    <scope>NUCLEOTIDE SEQUENCE [LARGE SCALE GENOMIC DNA]</scope>
    <source>
        <strain evidence="1">Ta-2019</strain>
    </source>
</reference>
<protein>
    <submittedName>
        <fullName evidence="1">Uncharacterized protein</fullName>
    </submittedName>
</protein>
<comment type="caution">
    <text evidence="1">The sequence shown here is derived from an EMBL/GenBank/DDBJ whole genome shotgun (WGS) entry which is preliminary data.</text>
</comment>
<sequence>MHKISDVQHFWNFTEAGHGKGEHDGAGACVKRALTREELKYKDGAKLIDVKSIVEWCNSTMGP</sequence>
<keyword evidence="2" id="KW-1185">Reference proteome</keyword>
<gene>
    <name evidence="1" type="ORF">KI387_005302</name>
</gene>
<name>A0AA38GMK8_TAXCH</name>